<proteinExistence type="predicted"/>
<accession>A0ABV0GGE2</accession>
<evidence type="ECO:0000259" key="5">
    <source>
        <dbReference type="PROSITE" id="PS51900"/>
    </source>
</evidence>
<name>A0ABV0GGE2_9BURK</name>
<dbReference type="InterPro" id="IPR024457">
    <property type="entry name" value="Putative_integrase_N"/>
</dbReference>
<sequence length="402" mass="44562">MSIPNQRPTARSKPGAIPPRRNARHQPPRTQHAGLHPSSPVIDHHRPGEVGPLQVLDLLIRYHNAQHTALEKTVSHKTRQERADFLHRFFRDLKLKAGFRTVPDPRNLGDRHIRAMVAIWQREQLAPATIQTYLSFLRGLALWLGKPGFIRKPAHYGLAPEEYQRHEYAQRDKSWTAAGIDIDTLIGEVCRYDRFVGASLRLIRVMGLRRKESVMFRPHRNVVPFEATGFPPDRREADLYVLIKEGAKGGRPRYVPVNTPQRVAALEFAQAVAQGSDAHLGDPRHSLQRNLRRFDYVMARFKITEGGLGATAHGLRHEAMIDHYIGKSGGELPPIRGGCGSGSPGLDQVARKSAAELAGHHRIRASGAYLGSPPLRPRGPRDSADAGDGSPPGEHPDASGGT</sequence>
<dbReference type="InterPro" id="IPR024456">
    <property type="entry name" value="Integrase_catalytic_putative"/>
</dbReference>
<dbReference type="Gene3D" id="1.10.150.130">
    <property type="match status" value="1"/>
</dbReference>
<protein>
    <submittedName>
        <fullName evidence="6">Integrase domain-containing protein</fullName>
    </submittedName>
</protein>
<organism evidence="6 7">
    <name type="scientific">Roseateles flavus</name>
    <dbReference type="NCBI Taxonomy" id="3149041"/>
    <lineage>
        <taxon>Bacteria</taxon>
        <taxon>Pseudomonadati</taxon>
        <taxon>Pseudomonadota</taxon>
        <taxon>Betaproteobacteria</taxon>
        <taxon>Burkholderiales</taxon>
        <taxon>Sphaerotilaceae</taxon>
        <taxon>Roseateles</taxon>
    </lineage>
</organism>
<keyword evidence="2 3" id="KW-0238">DNA-binding</keyword>
<dbReference type="InterPro" id="IPR010998">
    <property type="entry name" value="Integrase_recombinase_N"/>
</dbReference>
<evidence type="ECO:0000256" key="3">
    <source>
        <dbReference type="PROSITE-ProRule" id="PRU01248"/>
    </source>
</evidence>
<dbReference type="Proteomes" id="UP001462640">
    <property type="component" value="Unassembled WGS sequence"/>
</dbReference>
<evidence type="ECO:0000256" key="4">
    <source>
        <dbReference type="SAM" id="MobiDB-lite"/>
    </source>
</evidence>
<evidence type="ECO:0000313" key="7">
    <source>
        <dbReference type="Proteomes" id="UP001462640"/>
    </source>
</evidence>
<gene>
    <name evidence="6" type="ORF">ABDJ40_15280</name>
</gene>
<dbReference type="EMBL" id="JBDPZC010000007">
    <property type="protein sequence ID" value="MEO3714127.1"/>
    <property type="molecule type" value="Genomic_DNA"/>
</dbReference>
<feature type="region of interest" description="Disordered" evidence="4">
    <location>
        <begin position="335"/>
        <end position="402"/>
    </location>
</feature>
<dbReference type="InterPro" id="IPR011010">
    <property type="entry name" value="DNA_brk_join_enz"/>
</dbReference>
<evidence type="ECO:0000256" key="2">
    <source>
        <dbReference type="ARBA" id="ARBA00023125"/>
    </source>
</evidence>
<dbReference type="InterPro" id="IPR044068">
    <property type="entry name" value="CB"/>
</dbReference>
<reference evidence="6 7" key="1">
    <citation type="submission" date="2024-05" db="EMBL/GenBank/DDBJ databases">
        <title>Roseateles sp. 2.12 16S ribosomal RNA gene Genome sequencing and assembly.</title>
        <authorList>
            <person name="Woo H."/>
        </authorList>
    </citation>
    <scope>NUCLEOTIDE SEQUENCE [LARGE SCALE GENOMIC DNA]</scope>
    <source>
        <strain evidence="6 7">2.12</strain>
    </source>
</reference>
<dbReference type="Pfam" id="PF12834">
    <property type="entry name" value="Phage_int_SAM_2"/>
    <property type="match status" value="1"/>
</dbReference>
<evidence type="ECO:0000256" key="1">
    <source>
        <dbReference type="ARBA" id="ARBA00022908"/>
    </source>
</evidence>
<dbReference type="SUPFAM" id="SSF56349">
    <property type="entry name" value="DNA breaking-rejoining enzymes"/>
    <property type="match status" value="1"/>
</dbReference>
<feature type="region of interest" description="Disordered" evidence="4">
    <location>
        <begin position="1"/>
        <end position="47"/>
    </location>
</feature>
<feature type="domain" description="Core-binding (CB)" evidence="5">
    <location>
        <begin position="53"/>
        <end position="145"/>
    </location>
</feature>
<evidence type="ECO:0000313" key="6">
    <source>
        <dbReference type="EMBL" id="MEO3714127.1"/>
    </source>
</evidence>
<dbReference type="Pfam" id="PF12835">
    <property type="entry name" value="Integrase_1"/>
    <property type="match status" value="1"/>
</dbReference>
<keyword evidence="1" id="KW-0229">DNA integration</keyword>
<comment type="caution">
    <text evidence="6">The sequence shown here is derived from an EMBL/GenBank/DDBJ whole genome shotgun (WGS) entry which is preliminary data.</text>
</comment>
<dbReference type="RefSeq" id="WP_347611185.1">
    <property type="nucleotide sequence ID" value="NZ_JBDPZC010000007.1"/>
</dbReference>
<keyword evidence="7" id="KW-1185">Reference proteome</keyword>
<dbReference type="PROSITE" id="PS51900">
    <property type="entry name" value="CB"/>
    <property type="match status" value="1"/>
</dbReference>